<dbReference type="SUPFAM" id="SSF50494">
    <property type="entry name" value="Trypsin-like serine proteases"/>
    <property type="match status" value="1"/>
</dbReference>
<dbReference type="InterPro" id="IPR009003">
    <property type="entry name" value="Peptidase_S1_PA"/>
</dbReference>
<evidence type="ECO:0000259" key="2">
    <source>
        <dbReference type="PROSITE" id="PS50240"/>
    </source>
</evidence>
<dbReference type="InterPro" id="IPR043504">
    <property type="entry name" value="Peptidase_S1_PA_chymotrypsin"/>
</dbReference>
<dbReference type="InterPro" id="IPR001254">
    <property type="entry name" value="Trypsin_dom"/>
</dbReference>
<keyword evidence="1" id="KW-0732">Signal</keyword>
<evidence type="ECO:0000313" key="4">
    <source>
        <dbReference type="Proteomes" id="UP000466442"/>
    </source>
</evidence>
<dbReference type="Proteomes" id="UP000466442">
    <property type="component" value="Unassembled WGS sequence"/>
</dbReference>
<gene>
    <name evidence="3" type="ORF">GE061_007120</name>
</gene>
<dbReference type="AlphaFoldDB" id="A0A8S9WUP4"/>
<dbReference type="EMBL" id="WIXP02000015">
    <property type="protein sequence ID" value="KAF6199095.1"/>
    <property type="molecule type" value="Genomic_DNA"/>
</dbReference>
<sequence length="428" mass="48949">MKCFIVCVLVTCLGFSSARQVGKQKRIVFGSPLLSTTAYDVVGFFVRIDQPFVLFTALRYFLKPSPGSNVCGGAALTPHIVQTACHCLNADWTPPLNGPYRFPTLKNGWENMFVLHHGHFSEETMTDGVWSRKFLVHEQCYKHKRSGFISNDFGLILTRGPLRESTNHAVKHSFAPVYTETEIALQYHRIMKNEAICLFVGFGPYRFEEKKPLAVFGEQSPLLQHGWRALINYWNCYRESGYYRYEKDTDYNKVFTFPNVNYTRDCTWGCSIYFGKFRALAAQGDSGGPVTCDGVYFGVVSTGYSDIYTYTPKVWQQDNLLAYAMFENAAEYRELMNVRLWHYWGNNDDKPPAVPDRATINPFVRPTTTEKPTTESNEHAPFYWELSSFDQSYSKCSCTLPFSSTFITVLILIFIRPDFTSSSSIKSD</sequence>
<dbReference type="PROSITE" id="PS50240">
    <property type="entry name" value="TRYPSIN_DOM"/>
    <property type="match status" value="1"/>
</dbReference>
<reference evidence="3" key="1">
    <citation type="journal article" date="2021" name="Mol. Ecol. Resour.">
        <title>Apolygus lucorum genome provides insights into omnivorousness and mesophyll feeding.</title>
        <authorList>
            <person name="Liu Y."/>
            <person name="Liu H."/>
            <person name="Wang H."/>
            <person name="Huang T."/>
            <person name="Liu B."/>
            <person name="Yang B."/>
            <person name="Yin L."/>
            <person name="Li B."/>
            <person name="Zhang Y."/>
            <person name="Zhang S."/>
            <person name="Jiang F."/>
            <person name="Zhang X."/>
            <person name="Ren Y."/>
            <person name="Wang B."/>
            <person name="Wang S."/>
            <person name="Lu Y."/>
            <person name="Wu K."/>
            <person name="Fan W."/>
            <person name="Wang G."/>
        </authorList>
    </citation>
    <scope>NUCLEOTIDE SEQUENCE</scope>
    <source>
        <strain evidence="3">12Hb</strain>
    </source>
</reference>
<evidence type="ECO:0000313" key="3">
    <source>
        <dbReference type="EMBL" id="KAF6199095.1"/>
    </source>
</evidence>
<dbReference type="Gene3D" id="2.40.10.10">
    <property type="entry name" value="Trypsin-like serine proteases"/>
    <property type="match status" value="2"/>
</dbReference>
<dbReference type="GO" id="GO:0006508">
    <property type="term" value="P:proteolysis"/>
    <property type="evidence" value="ECO:0007669"/>
    <property type="project" value="InterPro"/>
</dbReference>
<dbReference type="SMART" id="SM00020">
    <property type="entry name" value="Tryp_SPc"/>
    <property type="match status" value="1"/>
</dbReference>
<proteinExistence type="predicted"/>
<feature type="domain" description="Peptidase S1" evidence="2">
    <location>
        <begin position="41"/>
        <end position="321"/>
    </location>
</feature>
<evidence type="ECO:0000256" key="1">
    <source>
        <dbReference type="SAM" id="SignalP"/>
    </source>
</evidence>
<accession>A0A8S9WUP4</accession>
<name>A0A8S9WUP4_APOLU</name>
<feature type="signal peptide" evidence="1">
    <location>
        <begin position="1"/>
        <end position="18"/>
    </location>
</feature>
<organism evidence="3 4">
    <name type="scientific">Apolygus lucorum</name>
    <name type="common">Small green plant bug</name>
    <name type="synonym">Lygocoris lucorum</name>
    <dbReference type="NCBI Taxonomy" id="248454"/>
    <lineage>
        <taxon>Eukaryota</taxon>
        <taxon>Metazoa</taxon>
        <taxon>Ecdysozoa</taxon>
        <taxon>Arthropoda</taxon>
        <taxon>Hexapoda</taxon>
        <taxon>Insecta</taxon>
        <taxon>Pterygota</taxon>
        <taxon>Neoptera</taxon>
        <taxon>Paraneoptera</taxon>
        <taxon>Hemiptera</taxon>
        <taxon>Heteroptera</taxon>
        <taxon>Panheteroptera</taxon>
        <taxon>Cimicomorpha</taxon>
        <taxon>Miridae</taxon>
        <taxon>Mirini</taxon>
        <taxon>Apolygus</taxon>
    </lineage>
</organism>
<comment type="caution">
    <text evidence="3">The sequence shown here is derived from an EMBL/GenBank/DDBJ whole genome shotgun (WGS) entry which is preliminary data.</text>
</comment>
<keyword evidence="4" id="KW-1185">Reference proteome</keyword>
<dbReference type="GO" id="GO:0004252">
    <property type="term" value="F:serine-type endopeptidase activity"/>
    <property type="evidence" value="ECO:0007669"/>
    <property type="project" value="InterPro"/>
</dbReference>
<protein>
    <recommendedName>
        <fullName evidence="2">Peptidase S1 domain-containing protein</fullName>
    </recommendedName>
</protein>
<feature type="chain" id="PRO_5035713636" description="Peptidase S1 domain-containing protein" evidence="1">
    <location>
        <begin position="19"/>
        <end position="428"/>
    </location>
</feature>